<keyword evidence="1" id="KW-1133">Transmembrane helix</keyword>
<feature type="transmembrane region" description="Helical" evidence="1">
    <location>
        <begin position="92"/>
        <end position="112"/>
    </location>
</feature>
<comment type="caution">
    <text evidence="2">The sequence shown here is derived from an EMBL/GenBank/DDBJ whole genome shotgun (WGS) entry which is preliminary data.</text>
</comment>
<feature type="transmembrane region" description="Helical" evidence="1">
    <location>
        <begin position="431"/>
        <end position="450"/>
    </location>
</feature>
<feature type="transmembrane region" description="Helical" evidence="1">
    <location>
        <begin position="405"/>
        <end position="425"/>
    </location>
</feature>
<dbReference type="OrthoDB" id="8750340at2"/>
<keyword evidence="1" id="KW-0472">Membrane</keyword>
<accession>A0A422QK43</accession>
<gene>
    <name evidence="2" type="ORF">NM04_13060</name>
</gene>
<evidence type="ECO:0000256" key="1">
    <source>
        <dbReference type="SAM" id="Phobius"/>
    </source>
</evidence>
<evidence type="ECO:0000313" key="2">
    <source>
        <dbReference type="EMBL" id="RNF30323.1"/>
    </source>
</evidence>
<protein>
    <submittedName>
        <fullName evidence="2">Uncharacterized protein</fullName>
    </submittedName>
</protein>
<dbReference type="AlphaFoldDB" id="A0A422QK43"/>
<keyword evidence="3" id="KW-1185">Reference proteome</keyword>
<feature type="transmembrane region" description="Helical" evidence="1">
    <location>
        <begin position="255"/>
        <end position="275"/>
    </location>
</feature>
<organism evidence="2 3">
    <name type="scientific">Massilia aurea</name>
    <dbReference type="NCBI Taxonomy" id="373040"/>
    <lineage>
        <taxon>Bacteria</taxon>
        <taxon>Pseudomonadati</taxon>
        <taxon>Pseudomonadota</taxon>
        <taxon>Betaproteobacteria</taxon>
        <taxon>Burkholderiales</taxon>
        <taxon>Oxalobacteraceae</taxon>
        <taxon>Telluria group</taxon>
        <taxon>Massilia</taxon>
    </lineage>
</organism>
<keyword evidence="1" id="KW-0812">Transmembrane</keyword>
<reference evidence="2" key="1">
    <citation type="submission" date="2014-10" db="EMBL/GenBank/DDBJ databases">
        <title>Massilia sp. genome.</title>
        <authorList>
            <person name="Xu B."/>
            <person name="Dai L."/>
            <person name="Huang Z."/>
        </authorList>
    </citation>
    <scope>NUCLEOTIDE SEQUENCE [LARGE SCALE GENOMIC DNA]</scope>
    <source>
        <strain evidence="2">CFS-1</strain>
    </source>
</reference>
<feature type="transmembrane region" description="Helical" evidence="1">
    <location>
        <begin position="375"/>
        <end position="393"/>
    </location>
</feature>
<proteinExistence type="predicted"/>
<evidence type="ECO:0000313" key="3">
    <source>
        <dbReference type="Proteomes" id="UP000283254"/>
    </source>
</evidence>
<feature type="transmembrane region" description="Helical" evidence="1">
    <location>
        <begin position="295"/>
        <end position="316"/>
    </location>
</feature>
<feature type="transmembrane region" description="Helical" evidence="1">
    <location>
        <begin position="27"/>
        <end position="47"/>
    </location>
</feature>
<feature type="transmembrane region" description="Helical" evidence="1">
    <location>
        <begin position="174"/>
        <end position="194"/>
    </location>
</feature>
<name>A0A422QK43_9BURK</name>
<feature type="transmembrane region" description="Helical" evidence="1">
    <location>
        <begin position="54"/>
        <end position="72"/>
    </location>
</feature>
<sequence length="469" mass="50428">MSARLAVYGLLWRAALAQTHPYAHRIFLWLTPVLSLAAAALAWKVYGLATAASWGVNALCSMVLLTWTWGFLPGAFKLNSPANAQLTPGMRGRLLELAMAVWLPCIAGLALANAGSASDVVLRVVWWMVASLGLALAATGNGAGSVLFIVIWPLMGLPSFIPDRVHAMMAHPAFLPLLAALLVAPGLATIRAIFPRAGDRHWRQLEKRNIWRDKDALRNREDGRFMRWWHARSLRRASGRRDLGAMLMHGSGPGLQVGGIVLGIAGVGLLGLVLVGLMHLGGYRHAAELALKMGWMWSLLPLVLFQMHALLLANLTEAPAGQFLLRLTPAMPATAPRFNRLLASKVLRSSMVVWAMAAATALACSALTGAGVDELLMVACLSGLVLPTLILPLRDHARRSRLNSVLQWLLVLAIAGACLLVGVFGRAILGLPVFSTAAVFAVLLTVVLAARRYRAMIRSPFALPAGRLD</sequence>
<dbReference type="RefSeq" id="WP_123069950.1">
    <property type="nucleotide sequence ID" value="NZ_JSAB01000122.1"/>
</dbReference>
<feature type="transmembrane region" description="Helical" evidence="1">
    <location>
        <begin position="124"/>
        <end position="154"/>
    </location>
</feature>
<feature type="transmembrane region" description="Helical" evidence="1">
    <location>
        <begin position="346"/>
        <end position="369"/>
    </location>
</feature>
<dbReference type="Proteomes" id="UP000283254">
    <property type="component" value="Unassembled WGS sequence"/>
</dbReference>
<dbReference type="EMBL" id="JSAB01000122">
    <property type="protein sequence ID" value="RNF30323.1"/>
    <property type="molecule type" value="Genomic_DNA"/>
</dbReference>